<protein>
    <recommendedName>
        <fullName evidence="5">Lipoprotein</fullName>
    </recommendedName>
</protein>
<evidence type="ECO:0000313" key="3">
    <source>
        <dbReference type="EMBL" id="TCG11953.1"/>
    </source>
</evidence>
<dbReference type="RefSeq" id="WP_131613096.1">
    <property type="nucleotide sequence ID" value="NZ_PSZP01000002.1"/>
</dbReference>
<evidence type="ECO:0000256" key="2">
    <source>
        <dbReference type="SAM" id="SignalP"/>
    </source>
</evidence>
<feature type="chain" id="PRO_5020225006" description="Lipoprotein" evidence="2">
    <location>
        <begin position="24"/>
        <end position="353"/>
    </location>
</feature>
<evidence type="ECO:0000313" key="4">
    <source>
        <dbReference type="Proteomes" id="UP000291072"/>
    </source>
</evidence>
<dbReference type="AlphaFoldDB" id="A0A4R0XMK7"/>
<evidence type="ECO:0008006" key="5">
    <source>
        <dbReference type="Google" id="ProtNLM"/>
    </source>
</evidence>
<name>A0A4R0XMK7_9MOLU</name>
<comment type="caution">
    <text evidence="3">The sequence shown here is derived from an EMBL/GenBank/DDBJ whole genome shotgun (WGS) entry which is preliminary data.</text>
</comment>
<dbReference type="Proteomes" id="UP000291072">
    <property type="component" value="Unassembled WGS sequence"/>
</dbReference>
<feature type="signal peptide" evidence="2">
    <location>
        <begin position="1"/>
        <end position="23"/>
    </location>
</feature>
<feature type="compositionally biased region" description="Basic and acidic residues" evidence="1">
    <location>
        <begin position="31"/>
        <end position="73"/>
    </location>
</feature>
<evidence type="ECO:0000256" key="1">
    <source>
        <dbReference type="SAM" id="MobiDB-lite"/>
    </source>
</evidence>
<accession>A0A4R0XMK7</accession>
<sequence length="353" mass="40534">MKKAKKISMGVLASVVVATPMIAISCGDNNSSEKEQLKREKQRQENKKHAAELRKIKEEKERKAKEAEQKAEKERIAKEKANLAEERDYLQDSVYKNLKKKVEDFINDPNKNIELDTLKKASEIKIDSLIDLEEKINVQWSLNDDFDASFMTISLITTGDSTGLITIEITLVTKGATNPTSKSIKLTIQHISDAEVKKNVEWDNQRRAEAEKKQAENRAHEKEMIHNGYERIGDTYEVWYDKKTKTFIDEYEGNWNLHELTRTNEKRYTYGLTNIFDHYSSMPIEHIIVPNATSLSGYLADDASALYGSHFLKLNLKRTLKSFKAKKATKITSGNLFENFINPINKVMPNIKN</sequence>
<reference evidence="3 4" key="1">
    <citation type="submission" date="2018-02" db="EMBL/GenBank/DDBJ databases">
        <title>Mycoplasma marinum and Mycoplasma todarodis sp. nov., moderately halophilic and psychrotolerant mycoplasmas isolated from cephalopods.</title>
        <authorList>
            <person name="Viver T."/>
        </authorList>
    </citation>
    <scope>NUCLEOTIDE SEQUENCE [LARGE SCALE GENOMIC DNA]</scope>
    <source>
        <strain evidence="3 4">5H</strain>
    </source>
</reference>
<keyword evidence="4" id="KW-1185">Reference proteome</keyword>
<dbReference type="PROSITE" id="PS51257">
    <property type="entry name" value="PROKAR_LIPOPROTEIN"/>
    <property type="match status" value="1"/>
</dbReference>
<proteinExistence type="predicted"/>
<organism evidence="3 4">
    <name type="scientific">Mycoplasma todarodis</name>
    <dbReference type="NCBI Taxonomy" id="1937191"/>
    <lineage>
        <taxon>Bacteria</taxon>
        <taxon>Bacillati</taxon>
        <taxon>Mycoplasmatota</taxon>
        <taxon>Mollicutes</taxon>
        <taxon>Mycoplasmataceae</taxon>
        <taxon>Mycoplasma</taxon>
    </lineage>
</organism>
<dbReference type="EMBL" id="PSZP01000002">
    <property type="protein sequence ID" value="TCG11953.1"/>
    <property type="molecule type" value="Genomic_DNA"/>
</dbReference>
<keyword evidence="2" id="KW-0732">Signal</keyword>
<gene>
    <name evidence="3" type="ORF">C4B25_00415</name>
</gene>
<feature type="region of interest" description="Disordered" evidence="1">
    <location>
        <begin position="25"/>
        <end position="73"/>
    </location>
</feature>